<gene>
    <name evidence="1" type="ORF">LCGC14_1638290</name>
</gene>
<organism evidence="1">
    <name type="scientific">marine sediment metagenome</name>
    <dbReference type="NCBI Taxonomy" id="412755"/>
    <lineage>
        <taxon>unclassified sequences</taxon>
        <taxon>metagenomes</taxon>
        <taxon>ecological metagenomes</taxon>
    </lineage>
</organism>
<comment type="caution">
    <text evidence="1">The sequence shown here is derived from an EMBL/GenBank/DDBJ whole genome shotgun (WGS) entry which is preliminary data.</text>
</comment>
<evidence type="ECO:0000313" key="1">
    <source>
        <dbReference type="EMBL" id="KKM21154.1"/>
    </source>
</evidence>
<dbReference type="EMBL" id="LAZR01013612">
    <property type="protein sequence ID" value="KKM21154.1"/>
    <property type="molecule type" value="Genomic_DNA"/>
</dbReference>
<name>A0A0F9IMX6_9ZZZZ</name>
<accession>A0A0F9IMX6</accession>
<protein>
    <submittedName>
        <fullName evidence="1">Uncharacterized protein</fullName>
    </submittedName>
</protein>
<sequence>MAITRTVRQLIEGALRIAGAFEVGETPEPEDTSTGLLLLQDIIAEHSGGLFVPLVISEAITLVVNQEAYTVGEKAGADLSTQRPEQITQAYVRVSNYDHPVRIIGKRAFERIPLKTQPGRPTVLWYNPTVPNGTVNVWQSPNATDSLYIVSIKMLAEPTALGQNLLDTVGIARNYHNPLKWMLGEDLCEEYGKPVTPLILKRSLEGKASIISLNAARSVQASGFDFVTPYGRNDDLIRY</sequence>
<dbReference type="InterPro" id="IPR038258">
    <property type="entry name" value="Gp4_sf"/>
</dbReference>
<reference evidence="1" key="1">
    <citation type="journal article" date="2015" name="Nature">
        <title>Complex archaea that bridge the gap between prokaryotes and eukaryotes.</title>
        <authorList>
            <person name="Spang A."/>
            <person name="Saw J.H."/>
            <person name="Jorgensen S.L."/>
            <person name="Zaremba-Niedzwiedzka K."/>
            <person name="Martijn J."/>
            <person name="Lind A.E."/>
            <person name="van Eijk R."/>
            <person name="Schleper C."/>
            <person name="Guy L."/>
            <person name="Ettema T.J."/>
        </authorList>
    </citation>
    <scope>NUCLEOTIDE SEQUENCE</scope>
</reference>
<proteinExistence type="predicted"/>
<dbReference type="Gene3D" id="1.10.3230.20">
    <property type="entry name" value="P22 tail accessory factor (Gp4)"/>
    <property type="match status" value="1"/>
</dbReference>
<dbReference type="AlphaFoldDB" id="A0A0F9IMX6"/>